<evidence type="ECO:0000313" key="5">
    <source>
        <dbReference type="Proteomes" id="UP001302719"/>
    </source>
</evidence>
<dbReference type="GO" id="GO:0015074">
    <property type="term" value="P:DNA integration"/>
    <property type="evidence" value="ECO:0007669"/>
    <property type="project" value="InterPro"/>
</dbReference>
<name>A0AA96GJL5_9BACT</name>
<dbReference type="GO" id="GO:0006310">
    <property type="term" value="P:DNA recombination"/>
    <property type="evidence" value="ECO:0007669"/>
    <property type="project" value="UniProtKB-KW"/>
</dbReference>
<dbReference type="InterPro" id="IPR011010">
    <property type="entry name" value="DNA_brk_join_enz"/>
</dbReference>
<evidence type="ECO:0000256" key="1">
    <source>
        <dbReference type="ARBA" id="ARBA00023172"/>
    </source>
</evidence>
<dbReference type="KEGG" id="nall:PP769_15035"/>
<evidence type="ECO:0000259" key="3">
    <source>
        <dbReference type="Pfam" id="PF00589"/>
    </source>
</evidence>
<keyword evidence="5" id="KW-1185">Reference proteome</keyword>
<dbReference type="EMBL" id="CP116967">
    <property type="protein sequence ID" value="WNM60153.1"/>
    <property type="molecule type" value="Genomic_DNA"/>
</dbReference>
<dbReference type="InterPro" id="IPR002104">
    <property type="entry name" value="Integrase_catalytic"/>
</dbReference>
<dbReference type="InterPro" id="IPR013762">
    <property type="entry name" value="Integrase-like_cat_sf"/>
</dbReference>
<dbReference type="Pfam" id="PF00589">
    <property type="entry name" value="Phage_integrase"/>
    <property type="match status" value="1"/>
</dbReference>
<gene>
    <name evidence="4" type="ORF">PP769_15035</name>
</gene>
<feature type="region of interest" description="Disordered" evidence="2">
    <location>
        <begin position="58"/>
        <end position="83"/>
    </location>
</feature>
<protein>
    <submittedName>
        <fullName evidence="4">Tyrosine-type recombinase/integrase</fullName>
    </submittedName>
</protein>
<organism evidence="4 5">
    <name type="scientific">Candidatus Nitrospira allomarina</name>
    <dbReference type="NCBI Taxonomy" id="3020900"/>
    <lineage>
        <taxon>Bacteria</taxon>
        <taxon>Pseudomonadati</taxon>
        <taxon>Nitrospirota</taxon>
        <taxon>Nitrospiria</taxon>
        <taxon>Nitrospirales</taxon>
        <taxon>Nitrospiraceae</taxon>
        <taxon>Nitrospira</taxon>
    </lineage>
</organism>
<dbReference type="Proteomes" id="UP001302719">
    <property type="component" value="Chromosome"/>
</dbReference>
<dbReference type="SUPFAM" id="SSF56349">
    <property type="entry name" value="DNA breaking-rejoining enzymes"/>
    <property type="match status" value="1"/>
</dbReference>
<evidence type="ECO:0000256" key="2">
    <source>
        <dbReference type="SAM" id="MobiDB-lite"/>
    </source>
</evidence>
<keyword evidence="1" id="KW-0233">DNA recombination</keyword>
<feature type="compositionally biased region" description="Basic residues" evidence="2">
    <location>
        <begin position="73"/>
        <end position="83"/>
    </location>
</feature>
<proteinExistence type="predicted"/>
<accession>A0AA96GJL5</accession>
<sequence>MQDASWHRLRHTTASRLVMAGVTVKEVLGHRNIQTTLRYAHLAPSHIQDAMEKGSLANLGLGTGSKTGMGRMKDRRKRHKLLI</sequence>
<feature type="domain" description="Tyr recombinase" evidence="3">
    <location>
        <begin position="4"/>
        <end position="45"/>
    </location>
</feature>
<dbReference type="GO" id="GO:0003677">
    <property type="term" value="F:DNA binding"/>
    <property type="evidence" value="ECO:0007669"/>
    <property type="project" value="InterPro"/>
</dbReference>
<reference evidence="4 5" key="1">
    <citation type="submission" date="2023-01" db="EMBL/GenBank/DDBJ databases">
        <title>Cultivation and genomic characterization of new, ubiquitous marine nitrite-oxidizing bacteria from the Nitrospirales.</title>
        <authorList>
            <person name="Mueller A.J."/>
            <person name="Daebeler A."/>
            <person name="Herbold C.W."/>
            <person name="Kirkegaard R.H."/>
            <person name="Daims H."/>
        </authorList>
    </citation>
    <scope>NUCLEOTIDE SEQUENCE [LARGE SCALE GENOMIC DNA]</scope>
    <source>
        <strain evidence="4 5">VA</strain>
    </source>
</reference>
<dbReference type="AlphaFoldDB" id="A0AA96GJL5"/>
<evidence type="ECO:0000313" key="4">
    <source>
        <dbReference type="EMBL" id="WNM60153.1"/>
    </source>
</evidence>
<dbReference type="Gene3D" id="1.10.443.10">
    <property type="entry name" value="Intergrase catalytic core"/>
    <property type="match status" value="1"/>
</dbReference>